<dbReference type="OrthoDB" id="2310150at2759"/>
<evidence type="ECO:0000313" key="3">
    <source>
        <dbReference type="EMBL" id="KRX05779.1"/>
    </source>
</evidence>
<protein>
    <submittedName>
        <fullName evidence="3">NADP-dependent oxidoreductase domain</fullName>
    </submittedName>
</protein>
<dbReference type="InterPro" id="IPR020471">
    <property type="entry name" value="AKR"/>
</dbReference>
<dbReference type="InterPro" id="IPR036812">
    <property type="entry name" value="NAD(P)_OxRdtase_dom_sf"/>
</dbReference>
<organism evidence="3 4">
    <name type="scientific">Pseudocohnilembus persalinus</name>
    <name type="common">Ciliate</name>
    <dbReference type="NCBI Taxonomy" id="266149"/>
    <lineage>
        <taxon>Eukaryota</taxon>
        <taxon>Sar</taxon>
        <taxon>Alveolata</taxon>
        <taxon>Ciliophora</taxon>
        <taxon>Intramacronucleata</taxon>
        <taxon>Oligohymenophorea</taxon>
        <taxon>Scuticociliatia</taxon>
        <taxon>Philasterida</taxon>
        <taxon>Pseudocohnilembidae</taxon>
        <taxon>Pseudocohnilembus</taxon>
    </lineage>
</organism>
<dbReference type="InterPro" id="IPR023210">
    <property type="entry name" value="NADP_OxRdtase_dom"/>
</dbReference>
<evidence type="ECO:0000313" key="4">
    <source>
        <dbReference type="Proteomes" id="UP000054937"/>
    </source>
</evidence>
<reference evidence="3 4" key="1">
    <citation type="journal article" date="2015" name="Sci. Rep.">
        <title>Genome of the facultative scuticociliatosis pathogen Pseudocohnilembus persalinus provides insight into its virulence through horizontal gene transfer.</title>
        <authorList>
            <person name="Xiong J."/>
            <person name="Wang G."/>
            <person name="Cheng J."/>
            <person name="Tian M."/>
            <person name="Pan X."/>
            <person name="Warren A."/>
            <person name="Jiang C."/>
            <person name="Yuan D."/>
            <person name="Miao W."/>
        </authorList>
    </citation>
    <scope>NUCLEOTIDE SEQUENCE [LARGE SCALE GENOMIC DNA]</scope>
    <source>
        <strain evidence="3">36N120E</strain>
    </source>
</reference>
<evidence type="ECO:0000256" key="1">
    <source>
        <dbReference type="ARBA" id="ARBA00023002"/>
    </source>
</evidence>
<accession>A0A0V0QTQ9</accession>
<dbReference type="InterPro" id="IPR050791">
    <property type="entry name" value="Aldo-Keto_reductase"/>
</dbReference>
<dbReference type="AlphaFoldDB" id="A0A0V0QTQ9"/>
<dbReference type="SUPFAM" id="SSF51430">
    <property type="entry name" value="NAD(P)-linked oxidoreductase"/>
    <property type="match status" value="1"/>
</dbReference>
<gene>
    <name evidence="3" type="ORF">PPERSA_02311</name>
</gene>
<keyword evidence="1" id="KW-0560">Oxidoreductase</keyword>
<comment type="caution">
    <text evidence="3">The sequence shown here is derived from an EMBL/GenBank/DDBJ whole genome shotgun (WGS) entry which is preliminary data.</text>
</comment>
<feature type="domain" description="NADP-dependent oxidoreductase" evidence="2">
    <location>
        <begin position="19"/>
        <end position="314"/>
    </location>
</feature>
<dbReference type="Pfam" id="PF00248">
    <property type="entry name" value="Aldo_ket_red"/>
    <property type="match status" value="1"/>
</dbReference>
<dbReference type="GO" id="GO:0016491">
    <property type="term" value="F:oxidoreductase activity"/>
    <property type="evidence" value="ECO:0007669"/>
    <property type="project" value="UniProtKB-KW"/>
</dbReference>
<dbReference type="InParanoid" id="A0A0V0QTQ9"/>
<dbReference type="EMBL" id="LDAU01000104">
    <property type="protein sequence ID" value="KRX05779.1"/>
    <property type="molecule type" value="Genomic_DNA"/>
</dbReference>
<dbReference type="OMA" id="TKFGMDM"/>
<name>A0A0V0QTQ9_PSEPJ</name>
<dbReference type="PANTHER" id="PTHR43625">
    <property type="entry name" value="AFLATOXIN B1 ALDEHYDE REDUCTASE"/>
    <property type="match status" value="1"/>
</dbReference>
<dbReference type="PRINTS" id="PR00069">
    <property type="entry name" value="ALDKETRDTASE"/>
</dbReference>
<dbReference type="PANTHER" id="PTHR43625:SF40">
    <property type="entry name" value="ALDO-KETO REDUCTASE YAKC [NADP(+)]"/>
    <property type="match status" value="1"/>
</dbReference>
<keyword evidence="4" id="KW-1185">Reference proteome</keyword>
<dbReference type="Proteomes" id="UP000054937">
    <property type="component" value="Unassembled WGS sequence"/>
</dbReference>
<dbReference type="GO" id="GO:0005737">
    <property type="term" value="C:cytoplasm"/>
    <property type="evidence" value="ECO:0007669"/>
    <property type="project" value="TreeGrafter"/>
</dbReference>
<evidence type="ECO:0000259" key="2">
    <source>
        <dbReference type="Pfam" id="PF00248"/>
    </source>
</evidence>
<sequence>MQQTLPKVTFGNTEEKVSRIGYGCMGLSAFYTTNPISEEEALNVIGEALNQGQNFFDTAALYGDNELLMAKAIKKFGREKFFLATKVLPFKFENGKRKKVSATKENIKFYCEYSLKRLEIQQIDLFYMHRVDPEIPVEKQAEAMKELIQEGKIKYYGLSEVSEETIRRAHKVHPITAIQEEFSLMSRDIEQNGVLKACQELKIALVAYSPICRGLLSGNISNSDQIDSKDSRKQRFPRFEGQNLVENHQKVEKLKEISQEVKGTLAQVSLAWLLTRGDNIFPIPGTKSIKYLTENNQSVNIKLSEQQLKRIDELFPPGIASGTRYAAQLQKQLTVNTRKLNK</sequence>
<proteinExistence type="predicted"/>
<dbReference type="Gene3D" id="3.20.20.100">
    <property type="entry name" value="NADP-dependent oxidoreductase domain"/>
    <property type="match status" value="1"/>
</dbReference>